<gene>
    <name evidence="1" type="ordered locus">P9303_15891</name>
</gene>
<dbReference type="AlphaFoldDB" id="A2CA23"/>
<protein>
    <submittedName>
        <fullName evidence="1">Uncharacterized protein</fullName>
    </submittedName>
</protein>
<dbReference type="KEGG" id="pmf:P9303_15891"/>
<sequence length="38" mass="4121">MERHGDLNPIAGLSLRQRLSGMASPLVLLTMPLPQFCG</sequence>
<dbReference type="STRING" id="59922.P9303_15891"/>
<accession>A2CA23</accession>
<dbReference type="Proteomes" id="UP000002274">
    <property type="component" value="Chromosome"/>
</dbReference>
<name>A2CA23_PROM3</name>
<reference evidence="1 2" key="1">
    <citation type="journal article" date="2007" name="PLoS Genet.">
        <title>Patterns and implications of gene gain and loss in the evolution of Prochlorococcus.</title>
        <authorList>
            <person name="Kettler G.C."/>
            <person name="Martiny A.C."/>
            <person name="Huang K."/>
            <person name="Zucker J."/>
            <person name="Coleman M.L."/>
            <person name="Rodrigue S."/>
            <person name="Chen F."/>
            <person name="Lapidus A."/>
            <person name="Ferriera S."/>
            <person name="Johnson J."/>
            <person name="Steglich C."/>
            <person name="Church G.M."/>
            <person name="Richardson P."/>
            <person name="Chisholm S.W."/>
        </authorList>
    </citation>
    <scope>NUCLEOTIDE SEQUENCE [LARGE SCALE GENOMIC DNA]</scope>
    <source>
        <strain evidence="1 2">MIT 9303</strain>
    </source>
</reference>
<proteinExistence type="predicted"/>
<dbReference type="HOGENOM" id="CLU_3375269_0_0_3"/>
<evidence type="ECO:0000313" key="2">
    <source>
        <dbReference type="Proteomes" id="UP000002274"/>
    </source>
</evidence>
<dbReference type="EMBL" id="CP000554">
    <property type="protein sequence ID" value="ABM78333.1"/>
    <property type="molecule type" value="Genomic_DNA"/>
</dbReference>
<evidence type="ECO:0000313" key="1">
    <source>
        <dbReference type="EMBL" id="ABM78333.1"/>
    </source>
</evidence>
<organism evidence="1 2">
    <name type="scientific">Prochlorococcus marinus (strain MIT 9303)</name>
    <dbReference type="NCBI Taxonomy" id="59922"/>
    <lineage>
        <taxon>Bacteria</taxon>
        <taxon>Bacillati</taxon>
        <taxon>Cyanobacteriota</taxon>
        <taxon>Cyanophyceae</taxon>
        <taxon>Synechococcales</taxon>
        <taxon>Prochlorococcaceae</taxon>
        <taxon>Prochlorococcus</taxon>
    </lineage>
</organism>